<evidence type="ECO:0000256" key="6">
    <source>
        <dbReference type="ARBA" id="ARBA00022679"/>
    </source>
</evidence>
<comment type="catalytic activity">
    <reaction evidence="1">
        <text>ATP + protein L-histidine = ADP + protein N-phospho-L-histidine.</text>
        <dbReference type="EC" id="2.7.13.3"/>
    </reaction>
</comment>
<dbReference type="SMART" id="SM00387">
    <property type="entry name" value="HATPase_c"/>
    <property type="match status" value="1"/>
</dbReference>
<keyword evidence="11 14" id="KW-1133">Transmembrane helix</keyword>
<dbReference type="Gene3D" id="1.10.287.130">
    <property type="match status" value="1"/>
</dbReference>
<gene>
    <name evidence="16" type="primary">dcuS</name>
    <name evidence="16" type="ORF">P4T90_15555</name>
</gene>
<evidence type="ECO:0000256" key="11">
    <source>
        <dbReference type="ARBA" id="ARBA00022989"/>
    </source>
</evidence>
<evidence type="ECO:0000256" key="9">
    <source>
        <dbReference type="ARBA" id="ARBA00022777"/>
    </source>
</evidence>
<dbReference type="Pfam" id="PF02518">
    <property type="entry name" value="HATPase_c"/>
    <property type="match status" value="1"/>
</dbReference>
<dbReference type="InterPro" id="IPR003594">
    <property type="entry name" value="HATPase_dom"/>
</dbReference>
<keyword evidence="12" id="KW-0902">Two-component regulatory system</keyword>
<protein>
    <recommendedName>
        <fullName evidence="3">histidine kinase</fullName>
        <ecNumber evidence="3">2.7.13.3</ecNumber>
    </recommendedName>
</protein>
<keyword evidence="10" id="KW-0067">ATP-binding</keyword>
<dbReference type="RefSeq" id="WP_066266369.1">
    <property type="nucleotide sequence ID" value="NZ_JARMAB010000023.1"/>
</dbReference>
<evidence type="ECO:0000256" key="8">
    <source>
        <dbReference type="ARBA" id="ARBA00022741"/>
    </source>
</evidence>
<dbReference type="InterPro" id="IPR016120">
    <property type="entry name" value="Sig_transdc_His_kin_SpoOB"/>
</dbReference>
<feature type="transmembrane region" description="Helical" evidence="14">
    <location>
        <begin position="20"/>
        <end position="39"/>
    </location>
</feature>
<keyword evidence="6 16" id="KW-0808">Transferase</keyword>
<evidence type="ECO:0000256" key="7">
    <source>
        <dbReference type="ARBA" id="ARBA00022692"/>
    </source>
</evidence>
<dbReference type="InterPro" id="IPR039506">
    <property type="entry name" value="SPOB_a"/>
</dbReference>
<dbReference type="PROSITE" id="PS50109">
    <property type="entry name" value="HIS_KIN"/>
    <property type="match status" value="1"/>
</dbReference>
<keyword evidence="13 14" id="KW-0472">Membrane</keyword>
<dbReference type="InterPro" id="IPR033463">
    <property type="entry name" value="sCache_3"/>
</dbReference>
<proteinExistence type="predicted"/>
<comment type="subcellular location">
    <subcellularLocation>
        <location evidence="2">Cell membrane</location>
        <topology evidence="2">Multi-pass membrane protein</topology>
    </subcellularLocation>
</comment>
<keyword evidence="5" id="KW-0597">Phosphoprotein</keyword>
<dbReference type="NCBIfam" id="NF008298">
    <property type="entry name" value="PRK11086.1"/>
    <property type="match status" value="1"/>
</dbReference>
<keyword evidence="9 16" id="KW-0418">Kinase</keyword>
<evidence type="ECO:0000256" key="12">
    <source>
        <dbReference type="ARBA" id="ARBA00023012"/>
    </source>
</evidence>
<dbReference type="SUPFAM" id="SSF103190">
    <property type="entry name" value="Sensory domain-like"/>
    <property type="match status" value="1"/>
</dbReference>
<dbReference type="Proteomes" id="UP001341444">
    <property type="component" value="Unassembled WGS sequence"/>
</dbReference>
<comment type="caution">
    <text evidence="16">The sequence shown here is derived from an EMBL/GenBank/DDBJ whole genome shotgun (WGS) entry which is preliminary data.</text>
</comment>
<dbReference type="InterPro" id="IPR036890">
    <property type="entry name" value="HATPase_C_sf"/>
</dbReference>
<dbReference type="InterPro" id="IPR004358">
    <property type="entry name" value="Sig_transdc_His_kin-like_C"/>
</dbReference>
<feature type="domain" description="Histidine kinase" evidence="15">
    <location>
        <begin position="432"/>
        <end position="536"/>
    </location>
</feature>
<evidence type="ECO:0000256" key="5">
    <source>
        <dbReference type="ARBA" id="ARBA00022553"/>
    </source>
</evidence>
<evidence type="ECO:0000256" key="4">
    <source>
        <dbReference type="ARBA" id="ARBA00022475"/>
    </source>
</evidence>
<evidence type="ECO:0000259" key="15">
    <source>
        <dbReference type="PROSITE" id="PS50109"/>
    </source>
</evidence>
<dbReference type="InterPro" id="IPR005467">
    <property type="entry name" value="His_kinase_dom"/>
</dbReference>
<evidence type="ECO:0000256" key="13">
    <source>
        <dbReference type="ARBA" id="ARBA00023136"/>
    </source>
</evidence>
<name>A0ABU6MJH2_9BACI</name>
<dbReference type="Gene3D" id="3.30.450.20">
    <property type="entry name" value="PAS domain"/>
    <property type="match status" value="2"/>
</dbReference>
<dbReference type="GO" id="GO:0004673">
    <property type="term" value="F:protein histidine kinase activity"/>
    <property type="evidence" value="ECO:0007669"/>
    <property type="project" value="UniProtKB-EC"/>
</dbReference>
<dbReference type="SUPFAM" id="SSF55874">
    <property type="entry name" value="ATPase domain of HSP90 chaperone/DNA topoisomerase II/histidine kinase"/>
    <property type="match status" value="1"/>
</dbReference>
<dbReference type="PANTHER" id="PTHR43547:SF10">
    <property type="entry name" value="SENSOR HISTIDINE KINASE DCUS"/>
    <property type="match status" value="1"/>
</dbReference>
<feature type="transmembrane region" description="Helical" evidence="14">
    <location>
        <begin position="180"/>
        <end position="200"/>
    </location>
</feature>
<keyword evidence="4" id="KW-1003">Cell membrane</keyword>
<evidence type="ECO:0000256" key="14">
    <source>
        <dbReference type="SAM" id="Phobius"/>
    </source>
</evidence>
<dbReference type="Pfam" id="PF17203">
    <property type="entry name" value="sCache_3_2"/>
    <property type="match status" value="1"/>
</dbReference>
<keyword evidence="8" id="KW-0547">Nucleotide-binding</keyword>
<dbReference type="PANTHER" id="PTHR43547">
    <property type="entry name" value="TWO-COMPONENT HISTIDINE KINASE"/>
    <property type="match status" value="1"/>
</dbReference>
<dbReference type="PRINTS" id="PR00344">
    <property type="entry name" value="BCTRLSENSOR"/>
</dbReference>
<evidence type="ECO:0000256" key="2">
    <source>
        <dbReference type="ARBA" id="ARBA00004651"/>
    </source>
</evidence>
<keyword evidence="7 14" id="KW-0812">Transmembrane</keyword>
<evidence type="ECO:0000313" key="16">
    <source>
        <dbReference type="EMBL" id="MED1204464.1"/>
    </source>
</evidence>
<evidence type="ECO:0000313" key="17">
    <source>
        <dbReference type="Proteomes" id="UP001341444"/>
    </source>
</evidence>
<dbReference type="Pfam" id="PF14689">
    <property type="entry name" value="SPOB_a"/>
    <property type="match status" value="1"/>
</dbReference>
<accession>A0ABU6MJH2</accession>
<dbReference type="SUPFAM" id="SSF55890">
    <property type="entry name" value="Sporulation response regulatory protein Spo0B"/>
    <property type="match status" value="1"/>
</dbReference>
<sequence length="539" mass="59550">MKEEKFVLKKKSALSLQTRIALLVCSVVALSLLVTDFLMSEEISRTTQKNLAEKATNIARIVSHSSIVINALSKKTNEQDIQNYANELMHITQVQFIVVMDMHGIRKSHPDPNQIGKRFVGGDEGPVLHGKENVSIAKGTLGYSLRAFSPVYSEDGKQIGAVAVGISLNNVNKDVKNSRYMIYVAIVLGIIVGIIGALFLGKKVKNTMFGLEPYEIARLLEERNAMLQSTKEGIIAIDQNTCITLINSEGLRLLKEAGIVENPVGCLVDSCFPQLLLKNILETGIPKINEEIHLSNITLLSNQLPIIVGHSIVGAVATFRDKTEMNHLAEQLTGVKLYAEALRAQSHEFMNKLHVILGLVNLKHYDKLADYITFISDHLQQEVGYIVKKVKDPALAGFILGKISYARECSTELLFDGQGVLPEPHTPELTHELITILGNVVDNALEAVSGQTERRIEIFYEYLDGQLSFEVIDNGPGLSESIAKQVFMKGFSSKGTNRGYGLYLVKSSIDKLHGEIELFSTAEKGTRFIFTIPYIAKEV</sequence>
<dbReference type="InterPro" id="IPR029151">
    <property type="entry name" value="Sensor-like_sf"/>
</dbReference>
<organism evidence="16 17">
    <name type="scientific">Heyndrickxia acidicola</name>
    <dbReference type="NCBI Taxonomy" id="209389"/>
    <lineage>
        <taxon>Bacteria</taxon>
        <taxon>Bacillati</taxon>
        <taxon>Bacillota</taxon>
        <taxon>Bacilli</taxon>
        <taxon>Bacillales</taxon>
        <taxon>Bacillaceae</taxon>
        <taxon>Heyndrickxia</taxon>
    </lineage>
</organism>
<dbReference type="EC" id="2.7.13.3" evidence="3"/>
<evidence type="ECO:0000256" key="10">
    <source>
        <dbReference type="ARBA" id="ARBA00022840"/>
    </source>
</evidence>
<keyword evidence="17" id="KW-1185">Reference proteome</keyword>
<dbReference type="EMBL" id="JARMAB010000023">
    <property type="protein sequence ID" value="MED1204464.1"/>
    <property type="molecule type" value="Genomic_DNA"/>
</dbReference>
<dbReference type="Gene3D" id="3.30.565.10">
    <property type="entry name" value="Histidine kinase-like ATPase, C-terminal domain"/>
    <property type="match status" value="1"/>
</dbReference>
<reference evidence="16 17" key="1">
    <citation type="submission" date="2023-03" db="EMBL/GenBank/DDBJ databases">
        <title>Bacillus Genome Sequencing.</title>
        <authorList>
            <person name="Dunlap C."/>
        </authorList>
    </citation>
    <scope>NUCLEOTIDE SEQUENCE [LARGE SCALE GENOMIC DNA]</scope>
    <source>
        <strain evidence="16 17">B-23453</strain>
    </source>
</reference>
<evidence type="ECO:0000256" key="3">
    <source>
        <dbReference type="ARBA" id="ARBA00012438"/>
    </source>
</evidence>
<evidence type="ECO:0000256" key="1">
    <source>
        <dbReference type="ARBA" id="ARBA00000085"/>
    </source>
</evidence>